<dbReference type="EC" id="5.4.4.2" evidence="3"/>
<dbReference type="Pfam" id="PF00425">
    <property type="entry name" value="Chorismate_bind"/>
    <property type="match status" value="1"/>
</dbReference>
<keyword evidence="4" id="KW-0413">Isomerase</keyword>
<organism evidence="7 8">
    <name type="scientific">Brunnivagina elsteri CCALA 953</name>
    <dbReference type="NCBI Taxonomy" id="987040"/>
    <lineage>
        <taxon>Bacteria</taxon>
        <taxon>Bacillati</taxon>
        <taxon>Cyanobacteriota</taxon>
        <taxon>Cyanophyceae</taxon>
        <taxon>Nostocales</taxon>
        <taxon>Calotrichaceae</taxon>
        <taxon>Brunnivagina</taxon>
    </lineage>
</organism>
<evidence type="ECO:0000313" key="7">
    <source>
        <dbReference type="EMBL" id="PAX60274.1"/>
    </source>
</evidence>
<evidence type="ECO:0000256" key="2">
    <source>
        <dbReference type="ARBA" id="ARBA00005297"/>
    </source>
</evidence>
<protein>
    <recommendedName>
        <fullName evidence="3">isochorismate synthase</fullName>
        <ecNumber evidence="3">5.4.4.2</ecNumber>
    </recommendedName>
    <alternativeName>
        <fullName evidence="5">Isochorismate mutase</fullName>
    </alternativeName>
</protein>
<reference evidence="7 8" key="1">
    <citation type="submission" date="2017-08" db="EMBL/GenBank/DDBJ databases">
        <title>Draft genome sequence of filamentous cyanobacterium Calothrix elsteri CCALA 953.</title>
        <authorList>
            <person name="Gagunashvili A.N."/>
            <person name="Elster J."/>
            <person name="Andresson O.S."/>
        </authorList>
    </citation>
    <scope>NUCLEOTIDE SEQUENCE [LARGE SCALE GENOMIC DNA]</scope>
    <source>
        <strain evidence="7 8">CCALA 953</strain>
    </source>
</reference>
<evidence type="ECO:0000256" key="1">
    <source>
        <dbReference type="ARBA" id="ARBA00000799"/>
    </source>
</evidence>
<sequence length="475" mass="53252">MTVSQCLPDFLVYNKEIYEFLLAVREKCIRNNYTKIASVSLEINLVDPLVLLAKLAQQHQVSFYWENQANKESIVAIDAVAKLEVSGKERFDKAEKFIKDCLSNIVEFGWDKVEFSQPHFYCGFGFFEDNLQQDYPFAASTIFLPSWQVAVKDKRCRLVANLVVNADTNINVILQVLWTKIEIIQSLAYYSSNTASTYDNSQRRFNKESIANPEKFKNSVKSALKSIESNRFSKIVLADILDIRSATIFNLFKSLHNLRQLHPNCCIFSISNGKGQNFIGASPERLISIHKQQLITDALAGSAPRGKTPQEDSANANLLLNSEKERHEHSLVIDFITQQLSKLGLLPQILAPRLRQLSNIQHLWTPIQATVPSNVHPLQIVAQLHPTPAVAGCDRDLACAEIRRYESFERGLYAAPLGWVDASGNCEFIVGIRSALIDGDKARLYAGAGIVAGSDPNKELAEIQLKFQALLKALI</sequence>
<proteinExistence type="inferred from homology"/>
<dbReference type="SUPFAM" id="SSF56322">
    <property type="entry name" value="ADC synthase"/>
    <property type="match status" value="1"/>
</dbReference>
<dbReference type="NCBIfam" id="TIGR00543">
    <property type="entry name" value="isochor_syn"/>
    <property type="match status" value="1"/>
</dbReference>
<dbReference type="RefSeq" id="WP_095720242.1">
    <property type="nucleotide sequence ID" value="NZ_NTFS01000016.1"/>
</dbReference>
<evidence type="ECO:0000313" key="8">
    <source>
        <dbReference type="Proteomes" id="UP000218238"/>
    </source>
</evidence>
<dbReference type="InterPro" id="IPR004561">
    <property type="entry name" value="IsoChor_synthase"/>
</dbReference>
<accession>A0A2A2TPI7</accession>
<dbReference type="PANTHER" id="PTHR42839">
    <property type="entry name" value="ISOCHORISMATE SYNTHASE ENTC"/>
    <property type="match status" value="1"/>
</dbReference>
<comment type="catalytic activity">
    <reaction evidence="1">
        <text>chorismate = isochorismate</text>
        <dbReference type="Rhea" id="RHEA:18985"/>
        <dbReference type="ChEBI" id="CHEBI:29748"/>
        <dbReference type="ChEBI" id="CHEBI:29780"/>
        <dbReference type="EC" id="5.4.4.2"/>
    </reaction>
</comment>
<evidence type="ECO:0000259" key="6">
    <source>
        <dbReference type="Pfam" id="PF00425"/>
    </source>
</evidence>
<keyword evidence="8" id="KW-1185">Reference proteome</keyword>
<evidence type="ECO:0000256" key="4">
    <source>
        <dbReference type="ARBA" id="ARBA00023235"/>
    </source>
</evidence>
<feature type="domain" description="Chorismate-utilising enzyme C-terminal" evidence="6">
    <location>
        <begin position="213"/>
        <end position="466"/>
    </location>
</feature>
<evidence type="ECO:0000256" key="5">
    <source>
        <dbReference type="ARBA" id="ARBA00041564"/>
    </source>
</evidence>
<dbReference type="EMBL" id="NTFS01000016">
    <property type="protein sequence ID" value="PAX60274.1"/>
    <property type="molecule type" value="Genomic_DNA"/>
</dbReference>
<dbReference type="InterPro" id="IPR015890">
    <property type="entry name" value="Chorismate_C"/>
</dbReference>
<name>A0A2A2TPI7_9CYAN</name>
<dbReference type="GO" id="GO:0008909">
    <property type="term" value="F:isochorismate synthase activity"/>
    <property type="evidence" value="ECO:0007669"/>
    <property type="project" value="UniProtKB-EC"/>
</dbReference>
<dbReference type="AlphaFoldDB" id="A0A2A2TPI7"/>
<comment type="caution">
    <text evidence="7">The sequence shown here is derived from an EMBL/GenBank/DDBJ whole genome shotgun (WGS) entry which is preliminary data.</text>
</comment>
<dbReference type="Gene3D" id="3.60.120.10">
    <property type="entry name" value="Anthranilate synthase"/>
    <property type="match status" value="1"/>
</dbReference>
<dbReference type="PANTHER" id="PTHR42839:SF2">
    <property type="entry name" value="ISOCHORISMATE SYNTHASE ENTC"/>
    <property type="match status" value="1"/>
</dbReference>
<dbReference type="OrthoDB" id="9803598at2"/>
<dbReference type="Proteomes" id="UP000218238">
    <property type="component" value="Unassembled WGS sequence"/>
</dbReference>
<evidence type="ECO:0000256" key="3">
    <source>
        <dbReference type="ARBA" id="ARBA00012824"/>
    </source>
</evidence>
<dbReference type="InterPro" id="IPR005801">
    <property type="entry name" value="ADC_synthase"/>
</dbReference>
<comment type="similarity">
    <text evidence="2">Belongs to the isochorismate synthase family.</text>
</comment>
<gene>
    <name evidence="7" type="ORF">CK510_02785</name>
</gene>